<proteinExistence type="predicted"/>
<dbReference type="STRING" id="491952.Mar181_1325"/>
<dbReference type="AlphaFoldDB" id="F6CWL9"/>
<dbReference type="HOGENOM" id="CLU_1576631_0_0_6"/>
<dbReference type="OrthoDB" id="7851935at2"/>
<accession>F6CWL9</accession>
<sequence>MNDERLEPSAEFYEAFGRAMLRAQALEDILITLFAALHLSEEESHSTIRALMDAKYKQTLGRIIRDFTKKANIPKSLEEIMLVALEARNWLTHRFFREFGMAALSEEMQDIAINKLEECDELFDALMCECFYLTMDLHIANGESEEEVRAGMLEAQARDVQQLLDKYKG</sequence>
<dbReference type="Proteomes" id="UP000009230">
    <property type="component" value="Chromosome"/>
</dbReference>
<dbReference type="RefSeq" id="WP_013795844.1">
    <property type="nucleotide sequence ID" value="NC_015559.1"/>
</dbReference>
<gene>
    <name evidence="1" type="ordered locus">Mar181_1325</name>
</gene>
<evidence type="ECO:0000313" key="1">
    <source>
        <dbReference type="EMBL" id="AEF54369.1"/>
    </source>
</evidence>
<protein>
    <submittedName>
        <fullName evidence="1">Uncharacterized protein</fullName>
    </submittedName>
</protein>
<dbReference type="KEGG" id="mpc:Mar181_1325"/>
<dbReference type="EMBL" id="CP002771">
    <property type="protein sequence ID" value="AEF54369.1"/>
    <property type="molecule type" value="Genomic_DNA"/>
</dbReference>
<name>F6CWL9_MARPP</name>
<keyword evidence="2" id="KW-1185">Reference proteome</keyword>
<evidence type="ECO:0000313" key="2">
    <source>
        <dbReference type="Proteomes" id="UP000009230"/>
    </source>
</evidence>
<organism evidence="1 2">
    <name type="scientific">Marinomonas posidonica (strain CECT 7376 / NCIMB 14433 / IVIA-Po-181)</name>
    <dbReference type="NCBI Taxonomy" id="491952"/>
    <lineage>
        <taxon>Bacteria</taxon>
        <taxon>Pseudomonadati</taxon>
        <taxon>Pseudomonadota</taxon>
        <taxon>Gammaproteobacteria</taxon>
        <taxon>Oceanospirillales</taxon>
        <taxon>Oceanospirillaceae</taxon>
        <taxon>Marinomonas</taxon>
    </lineage>
</organism>
<reference evidence="1 2" key="1">
    <citation type="journal article" date="2012" name="Stand. Genomic Sci.">
        <title>Complete genome sequence of Marinomonas posidonica type strain (IVIA-Po-181(T)).</title>
        <authorList>
            <person name="Lucas-Elio P."/>
            <person name="Goodwin L."/>
            <person name="Woyke T."/>
            <person name="Pitluck S."/>
            <person name="Nolan M."/>
            <person name="Kyrpides N.C."/>
            <person name="Detter J.C."/>
            <person name="Copeland A."/>
            <person name="Lu M."/>
            <person name="Bruce D."/>
            <person name="Detter C."/>
            <person name="Tapia R."/>
            <person name="Han S."/>
            <person name="Land M.L."/>
            <person name="Ivanova N."/>
            <person name="Mikhailova N."/>
            <person name="Johnston A.W."/>
            <person name="Sanchez-Amat A."/>
        </authorList>
    </citation>
    <scope>NUCLEOTIDE SEQUENCE [LARGE SCALE GENOMIC DNA]</scope>
    <source>
        <strain evidence="2">CECT 7376 / NCIMB 14433 / IVIA-Po-181</strain>
    </source>
</reference>